<dbReference type="InterPro" id="IPR013264">
    <property type="entry name" value="DNAG_N"/>
</dbReference>
<comment type="domain">
    <text evidence="12">Contains an N-terminal zinc-binding domain, a central core domain that contains the primase activity, and a C-terminal DnaB-binding domain.</text>
</comment>
<keyword evidence="1 12" id="KW-0240">DNA-directed RNA polymerase</keyword>
<dbReference type="FunFam" id="3.90.580.10:FF:000001">
    <property type="entry name" value="DNA primase"/>
    <property type="match status" value="1"/>
</dbReference>
<dbReference type="GO" id="GO:0003899">
    <property type="term" value="F:DNA-directed RNA polymerase activity"/>
    <property type="evidence" value="ECO:0007669"/>
    <property type="project" value="UniProtKB-UniRule"/>
</dbReference>
<evidence type="ECO:0000256" key="1">
    <source>
        <dbReference type="ARBA" id="ARBA00022478"/>
    </source>
</evidence>
<keyword evidence="11 12" id="KW-0804">Transcription</keyword>
<dbReference type="Pfam" id="PF13155">
    <property type="entry name" value="Toprim_2"/>
    <property type="match status" value="1"/>
</dbReference>
<feature type="coiled-coil region" evidence="15">
    <location>
        <begin position="518"/>
        <end position="550"/>
    </location>
</feature>
<dbReference type="SMART" id="SM00493">
    <property type="entry name" value="TOPRIM"/>
    <property type="match status" value="1"/>
</dbReference>
<keyword evidence="10 12" id="KW-0238">DNA-binding</keyword>
<dbReference type="InterPro" id="IPR050219">
    <property type="entry name" value="DnaG_primase"/>
</dbReference>
<keyword evidence="3 12" id="KW-0808">Transferase</keyword>
<proteinExistence type="inferred from homology"/>
<dbReference type="HAMAP" id="MF_00974">
    <property type="entry name" value="DNA_primase_DnaG"/>
    <property type="match status" value="1"/>
</dbReference>
<dbReference type="Pfam" id="PF08275">
    <property type="entry name" value="DNAG_N"/>
    <property type="match status" value="1"/>
</dbReference>
<name>A0A1G2EZW3_9BACT</name>
<evidence type="ECO:0000256" key="5">
    <source>
        <dbReference type="ARBA" id="ARBA00022705"/>
    </source>
</evidence>
<keyword evidence="6 12" id="KW-0479">Metal-binding</keyword>
<sequence length="573" mass="64230">MTTPVEQIKEKLDIAELIGSYVKLQKAGVNFKALCPFHTEKTPSFYVTPSRQIWHCFGCNAGGDIFRFVMNIEGVEFPEALRILAEKAGVVLERQDPKIRSERARILDLLESAASYYEKNLYERKDVGVYLKERGMAGETAKSFRLGYALNSWDAALSHLRQAGFKPEEVERAGLAIKSEKDSGHYDRFRARIMFPLFDGAGRIVGFSGRIFEKDLSSENKEAEPAKYINTPQTVLYDKSKMLYGFDRAKTEIRKKNSALILEGQMDLIMSHQAGLTNAVAVSGTALTPQHLVNLKRLCDTLIMSFDSDSAGFDATQKSVDLAVGAGFEIKIARVSGAKDPADLIKENPQNWFKAVEQASPFVSFLLETLALKNQDPLVFKKEVGRVALPHIASMQSEIDKAHWVGVVSAALKMREENLWQEISRLRRKSPQKSANIIGSAPKIRSRRSLLEERLIGLAVLKKADLNSEFAGCNPEWFSSERRGIFESILNGIPSEDHYVKKLALEAEVVYSAPDKLADELKSLIRELKKENLREKLTELGDSVKNLEISGNKEELEKKFSEFRAVSSELNSI</sequence>
<dbReference type="AlphaFoldDB" id="A0A1G2EZW3"/>
<dbReference type="SUPFAM" id="SSF57783">
    <property type="entry name" value="Zinc beta-ribbon"/>
    <property type="match status" value="1"/>
</dbReference>
<dbReference type="Proteomes" id="UP000177486">
    <property type="component" value="Unassembled WGS sequence"/>
</dbReference>
<gene>
    <name evidence="12" type="primary">dnaG</name>
    <name evidence="17" type="ORF">A2931_03445</name>
</gene>
<reference evidence="17 18" key="1">
    <citation type="journal article" date="2016" name="Nat. Commun.">
        <title>Thousands of microbial genomes shed light on interconnected biogeochemical processes in an aquifer system.</title>
        <authorList>
            <person name="Anantharaman K."/>
            <person name="Brown C.T."/>
            <person name="Hug L.A."/>
            <person name="Sharon I."/>
            <person name="Castelle C.J."/>
            <person name="Probst A.J."/>
            <person name="Thomas B.C."/>
            <person name="Singh A."/>
            <person name="Wilkins M.J."/>
            <person name="Karaoz U."/>
            <person name="Brodie E.L."/>
            <person name="Williams K.H."/>
            <person name="Hubbard S.S."/>
            <person name="Banfield J.F."/>
        </authorList>
    </citation>
    <scope>NUCLEOTIDE SEQUENCE [LARGE SCALE GENOMIC DNA]</scope>
</reference>
<keyword evidence="5 12" id="KW-0235">DNA replication</keyword>
<evidence type="ECO:0000256" key="15">
    <source>
        <dbReference type="SAM" id="Coils"/>
    </source>
</evidence>
<dbReference type="InterPro" id="IPR034151">
    <property type="entry name" value="TOPRIM_DnaG_bac"/>
</dbReference>
<keyword evidence="4 12" id="KW-0548">Nucleotidyltransferase</keyword>
<dbReference type="Gene3D" id="3.40.1360.10">
    <property type="match status" value="1"/>
</dbReference>
<evidence type="ECO:0000256" key="6">
    <source>
        <dbReference type="ARBA" id="ARBA00022723"/>
    </source>
</evidence>
<comment type="cofactor">
    <cofactor evidence="12 13 14">
        <name>Zn(2+)</name>
        <dbReference type="ChEBI" id="CHEBI:29105"/>
    </cofactor>
    <text evidence="12 13 14">Binds 1 zinc ion per monomer.</text>
</comment>
<evidence type="ECO:0000256" key="12">
    <source>
        <dbReference type="HAMAP-Rule" id="MF_00974"/>
    </source>
</evidence>
<keyword evidence="7 12" id="KW-0863">Zinc-finger</keyword>
<dbReference type="InterPro" id="IPR002694">
    <property type="entry name" value="Znf_CHC2"/>
</dbReference>
<dbReference type="GO" id="GO:0003677">
    <property type="term" value="F:DNA binding"/>
    <property type="evidence" value="ECO:0007669"/>
    <property type="project" value="UniProtKB-KW"/>
</dbReference>
<dbReference type="PROSITE" id="PS50880">
    <property type="entry name" value="TOPRIM"/>
    <property type="match status" value="1"/>
</dbReference>
<evidence type="ECO:0000256" key="4">
    <source>
        <dbReference type="ARBA" id="ARBA00022695"/>
    </source>
</evidence>
<feature type="domain" description="Toprim" evidence="16">
    <location>
        <begin position="257"/>
        <end position="336"/>
    </location>
</feature>
<dbReference type="PIRSF" id="PIRSF002811">
    <property type="entry name" value="DnaG"/>
    <property type="match status" value="1"/>
</dbReference>
<dbReference type="InterPro" id="IPR006295">
    <property type="entry name" value="DNA_primase_DnaG"/>
</dbReference>
<dbReference type="NCBIfam" id="TIGR01391">
    <property type="entry name" value="dnaG"/>
    <property type="match status" value="1"/>
</dbReference>
<dbReference type="SUPFAM" id="SSF56731">
    <property type="entry name" value="DNA primase core"/>
    <property type="match status" value="1"/>
</dbReference>
<evidence type="ECO:0000313" key="17">
    <source>
        <dbReference type="EMBL" id="OGZ31032.1"/>
    </source>
</evidence>
<dbReference type="EC" id="2.7.7.101" evidence="12"/>
<protein>
    <recommendedName>
        <fullName evidence="12 13">DNA primase</fullName>
        <ecNumber evidence="12">2.7.7.101</ecNumber>
    </recommendedName>
</protein>
<evidence type="ECO:0000256" key="2">
    <source>
        <dbReference type="ARBA" id="ARBA00022515"/>
    </source>
</evidence>
<comment type="similarity">
    <text evidence="12 13">Belongs to the DnaG primase family.</text>
</comment>
<comment type="caution">
    <text evidence="17">The sequence shown here is derived from an EMBL/GenBank/DDBJ whole genome shotgun (WGS) entry which is preliminary data.</text>
</comment>
<dbReference type="EMBL" id="MHMQ01000008">
    <property type="protein sequence ID" value="OGZ31032.1"/>
    <property type="molecule type" value="Genomic_DNA"/>
</dbReference>
<evidence type="ECO:0000256" key="14">
    <source>
        <dbReference type="PIRSR" id="PIRSR002811-1"/>
    </source>
</evidence>
<evidence type="ECO:0000259" key="16">
    <source>
        <dbReference type="PROSITE" id="PS50880"/>
    </source>
</evidence>
<dbReference type="GO" id="GO:0006269">
    <property type="term" value="P:DNA replication, synthesis of primer"/>
    <property type="evidence" value="ECO:0007669"/>
    <property type="project" value="UniProtKB-UniRule"/>
</dbReference>
<dbReference type="GO" id="GO:0008270">
    <property type="term" value="F:zinc ion binding"/>
    <property type="evidence" value="ECO:0007669"/>
    <property type="project" value="UniProtKB-UniRule"/>
</dbReference>
<dbReference type="SMART" id="SM00400">
    <property type="entry name" value="ZnF_CHCC"/>
    <property type="match status" value="1"/>
</dbReference>
<keyword evidence="9" id="KW-0460">Magnesium</keyword>
<dbReference type="Gene3D" id="3.90.980.10">
    <property type="entry name" value="DNA primase, catalytic core, N-terminal domain"/>
    <property type="match status" value="1"/>
</dbReference>
<dbReference type="InterPro" id="IPR036977">
    <property type="entry name" value="DNA_primase_Znf_CHC2"/>
</dbReference>
<dbReference type="InterPro" id="IPR037068">
    <property type="entry name" value="DNA_primase_core_N_sf"/>
</dbReference>
<accession>A0A1G2EZW3</accession>
<dbReference type="GO" id="GO:0000428">
    <property type="term" value="C:DNA-directed RNA polymerase complex"/>
    <property type="evidence" value="ECO:0007669"/>
    <property type="project" value="UniProtKB-KW"/>
</dbReference>
<dbReference type="Pfam" id="PF01807">
    <property type="entry name" value="Zn_ribbon_DnaG"/>
    <property type="match status" value="1"/>
</dbReference>
<dbReference type="InterPro" id="IPR006171">
    <property type="entry name" value="TOPRIM_dom"/>
</dbReference>
<evidence type="ECO:0000256" key="3">
    <source>
        <dbReference type="ARBA" id="ARBA00022679"/>
    </source>
</evidence>
<evidence type="ECO:0000256" key="8">
    <source>
        <dbReference type="ARBA" id="ARBA00022833"/>
    </source>
</evidence>
<dbReference type="PANTHER" id="PTHR30313">
    <property type="entry name" value="DNA PRIMASE"/>
    <property type="match status" value="1"/>
</dbReference>
<evidence type="ECO:0000256" key="10">
    <source>
        <dbReference type="ARBA" id="ARBA00023125"/>
    </source>
</evidence>
<organism evidence="17 18">
    <name type="scientific">Candidatus Niyogibacteria bacterium RIFCSPLOWO2_01_FULL_45_48</name>
    <dbReference type="NCBI Taxonomy" id="1801724"/>
    <lineage>
        <taxon>Bacteria</taxon>
        <taxon>Candidatus Niyogiibacteriota</taxon>
    </lineage>
</organism>
<evidence type="ECO:0000256" key="11">
    <source>
        <dbReference type="ARBA" id="ARBA00023163"/>
    </source>
</evidence>
<dbReference type="GO" id="GO:0005737">
    <property type="term" value="C:cytoplasm"/>
    <property type="evidence" value="ECO:0007669"/>
    <property type="project" value="TreeGrafter"/>
</dbReference>
<feature type="zinc finger region" description="CHC2-type" evidence="12 14">
    <location>
        <begin position="35"/>
        <end position="59"/>
    </location>
</feature>
<comment type="catalytic activity">
    <reaction evidence="12">
        <text>ssDNA + n NTP = ssDNA/pppN(pN)n-1 hybrid + (n-1) diphosphate.</text>
        <dbReference type="EC" id="2.7.7.101"/>
    </reaction>
</comment>
<keyword evidence="2 12" id="KW-0639">Primosome</keyword>
<keyword evidence="8 12" id="KW-0862">Zinc</keyword>
<evidence type="ECO:0000256" key="7">
    <source>
        <dbReference type="ARBA" id="ARBA00022771"/>
    </source>
</evidence>
<comment type="subunit">
    <text evidence="12">Monomer. Interacts with DnaB.</text>
</comment>
<dbReference type="GO" id="GO:1990077">
    <property type="term" value="C:primosome complex"/>
    <property type="evidence" value="ECO:0007669"/>
    <property type="project" value="UniProtKB-KW"/>
</dbReference>
<evidence type="ECO:0000256" key="13">
    <source>
        <dbReference type="PIRNR" id="PIRNR002811"/>
    </source>
</evidence>
<dbReference type="CDD" id="cd03364">
    <property type="entry name" value="TOPRIM_DnaG_primases"/>
    <property type="match status" value="1"/>
</dbReference>
<dbReference type="PANTHER" id="PTHR30313:SF2">
    <property type="entry name" value="DNA PRIMASE"/>
    <property type="match status" value="1"/>
</dbReference>
<evidence type="ECO:0000256" key="9">
    <source>
        <dbReference type="ARBA" id="ARBA00022842"/>
    </source>
</evidence>
<keyword evidence="15" id="KW-0175">Coiled coil</keyword>
<dbReference type="Gene3D" id="3.90.580.10">
    <property type="entry name" value="Zinc finger, CHC2-type domain"/>
    <property type="match status" value="1"/>
</dbReference>
<dbReference type="InterPro" id="IPR030846">
    <property type="entry name" value="DnaG_bac"/>
</dbReference>
<evidence type="ECO:0000313" key="18">
    <source>
        <dbReference type="Proteomes" id="UP000177486"/>
    </source>
</evidence>
<comment type="function">
    <text evidence="12 13">RNA polymerase that catalyzes the synthesis of short RNA molecules used as primers for DNA polymerase during DNA replication.</text>
</comment>